<dbReference type="SMART" id="SM00862">
    <property type="entry name" value="Trans_reg_C"/>
    <property type="match status" value="1"/>
</dbReference>
<name>A0A6P1NFS3_9PROT</name>
<reference evidence="4 5" key="1">
    <citation type="submission" date="2020-01" db="EMBL/GenBank/DDBJ databases">
        <title>Genome sequencing of strain KACC 21507.</title>
        <authorList>
            <person name="Heo J."/>
            <person name="Kim S.-J."/>
            <person name="Kim J.-S."/>
            <person name="Hong S.-B."/>
            <person name="Kwon S.-W."/>
        </authorList>
    </citation>
    <scope>NUCLEOTIDE SEQUENCE [LARGE SCALE GENOMIC DNA]</scope>
    <source>
        <strain evidence="4 5">KACC 21507</strain>
    </source>
</reference>
<dbReference type="GO" id="GO:0000160">
    <property type="term" value="P:phosphorelay signal transduction system"/>
    <property type="evidence" value="ECO:0007669"/>
    <property type="project" value="InterPro"/>
</dbReference>
<dbReference type="Gene3D" id="1.10.10.10">
    <property type="entry name" value="Winged helix-like DNA-binding domain superfamily/Winged helix DNA-binding domain"/>
    <property type="match status" value="1"/>
</dbReference>
<evidence type="ECO:0000313" key="5">
    <source>
        <dbReference type="Proteomes" id="UP000463975"/>
    </source>
</evidence>
<dbReference type="InterPro" id="IPR001867">
    <property type="entry name" value="OmpR/PhoB-type_DNA-bd"/>
</dbReference>
<sequence length="124" mass="14220">MTSKTILSCGKLHLDTETRLVSGPRGEIRLENLLFKLLKRLMRRPEAIIQTNDLIAALWPNPDEEPDTAYATLKTSITILRNTFISLGCNGRHKVMIINERGVGYYISAWKDDYNIKPYQLDQN</sequence>
<accession>A0A6P1NFS3</accession>
<dbReference type="Pfam" id="PF00486">
    <property type="entry name" value="Trans_reg_C"/>
    <property type="match status" value="1"/>
</dbReference>
<dbReference type="PROSITE" id="PS51755">
    <property type="entry name" value="OMPR_PHOB"/>
    <property type="match status" value="1"/>
</dbReference>
<dbReference type="Proteomes" id="UP000463975">
    <property type="component" value="Chromosome"/>
</dbReference>
<proteinExistence type="predicted"/>
<gene>
    <name evidence="4" type="ORF">GT348_07710</name>
</gene>
<dbReference type="KEGG" id="bomb:GT348_07710"/>
<feature type="DNA-binding region" description="OmpR/PhoB-type" evidence="2">
    <location>
        <begin position="4"/>
        <end position="109"/>
    </location>
</feature>
<evidence type="ECO:0000256" key="1">
    <source>
        <dbReference type="ARBA" id="ARBA00023125"/>
    </source>
</evidence>
<dbReference type="SUPFAM" id="SSF46894">
    <property type="entry name" value="C-terminal effector domain of the bipartite response regulators"/>
    <property type="match status" value="1"/>
</dbReference>
<dbReference type="InterPro" id="IPR036388">
    <property type="entry name" value="WH-like_DNA-bd_sf"/>
</dbReference>
<keyword evidence="1 2" id="KW-0238">DNA-binding</keyword>
<dbReference type="RefSeq" id="WP_160619206.1">
    <property type="nucleotide sequence ID" value="NZ_CP047652.1"/>
</dbReference>
<keyword evidence="5" id="KW-1185">Reference proteome</keyword>
<organism evidence="4 5">
    <name type="scientific">Aristophania vespae</name>
    <dbReference type="NCBI Taxonomy" id="2697033"/>
    <lineage>
        <taxon>Bacteria</taxon>
        <taxon>Pseudomonadati</taxon>
        <taxon>Pseudomonadota</taxon>
        <taxon>Alphaproteobacteria</taxon>
        <taxon>Acetobacterales</taxon>
        <taxon>Acetobacteraceae</taxon>
        <taxon>Aristophania</taxon>
    </lineage>
</organism>
<dbReference type="EMBL" id="CP047652">
    <property type="protein sequence ID" value="QHI96133.1"/>
    <property type="molecule type" value="Genomic_DNA"/>
</dbReference>
<dbReference type="InterPro" id="IPR016032">
    <property type="entry name" value="Sig_transdc_resp-reg_C-effctor"/>
</dbReference>
<evidence type="ECO:0000313" key="4">
    <source>
        <dbReference type="EMBL" id="QHI96133.1"/>
    </source>
</evidence>
<dbReference type="AlphaFoldDB" id="A0A6P1NFS3"/>
<dbReference type="GO" id="GO:0006355">
    <property type="term" value="P:regulation of DNA-templated transcription"/>
    <property type="evidence" value="ECO:0007669"/>
    <property type="project" value="InterPro"/>
</dbReference>
<protein>
    <recommendedName>
        <fullName evidence="3">OmpR/PhoB-type domain-containing protein</fullName>
    </recommendedName>
</protein>
<evidence type="ECO:0000259" key="3">
    <source>
        <dbReference type="PROSITE" id="PS51755"/>
    </source>
</evidence>
<evidence type="ECO:0000256" key="2">
    <source>
        <dbReference type="PROSITE-ProRule" id="PRU01091"/>
    </source>
</evidence>
<feature type="domain" description="OmpR/PhoB-type" evidence="3">
    <location>
        <begin position="4"/>
        <end position="109"/>
    </location>
</feature>
<dbReference type="GO" id="GO:0003677">
    <property type="term" value="F:DNA binding"/>
    <property type="evidence" value="ECO:0007669"/>
    <property type="project" value="UniProtKB-UniRule"/>
</dbReference>